<protein>
    <recommendedName>
        <fullName evidence="5">UDP-N-acetylglucosamine kinase</fullName>
        <ecNumber evidence="2">2.7.1.176</ecNumber>
    </recommendedName>
    <alternativeName>
        <fullName evidence="5">UDP-N-acetylglucosamine kinase</fullName>
    </alternativeName>
</protein>
<accession>A0A387H2S4</accession>
<keyword evidence="8" id="KW-0808">Transferase</keyword>
<evidence type="ECO:0000256" key="1">
    <source>
        <dbReference type="ARBA" id="ARBA00009104"/>
    </source>
</evidence>
<dbReference type="EMBL" id="CP032698">
    <property type="protein sequence ID" value="AYG85312.1"/>
    <property type="molecule type" value="Genomic_DNA"/>
</dbReference>
<evidence type="ECO:0000313" key="10">
    <source>
        <dbReference type="Proteomes" id="UP000271554"/>
    </source>
</evidence>
<dbReference type="SUPFAM" id="SSF52540">
    <property type="entry name" value="P-loop containing nucleoside triphosphate hydrolases"/>
    <property type="match status" value="1"/>
</dbReference>
<keyword evidence="4" id="KW-0067">ATP-binding</keyword>
<dbReference type="Gene3D" id="3.40.50.300">
    <property type="entry name" value="P-loop containing nucleotide triphosphate hydrolases"/>
    <property type="match status" value="2"/>
</dbReference>
<dbReference type="RefSeq" id="WP_162952292.1">
    <property type="nucleotide sequence ID" value="NZ_CP032698.1"/>
</dbReference>
<feature type="domain" description="Zeta toxin" evidence="7">
    <location>
        <begin position="32"/>
        <end position="207"/>
    </location>
</feature>
<dbReference type="Pfam" id="PF06414">
    <property type="entry name" value="Zeta_toxin"/>
    <property type="match status" value="2"/>
</dbReference>
<dbReference type="KEGG" id="shun:DWB77_07529"/>
<evidence type="ECO:0000256" key="5">
    <source>
        <dbReference type="ARBA" id="ARBA00032897"/>
    </source>
</evidence>
<evidence type="ECO:0000256" key="3">
    <source>
        <dbReference type="ARBA" id="ARBA00022741"/>
    </source>
</evidence>
<keyword evidence="10" id="KW-1185">Reference proteome</keyword>
<sequence>MRDSDVAPVLLGEGEHRAILNNLILPDWTRGAVRQEQPVLIVVAGPPGSSKTAVADVIHAGLGQRGGAVRIGSDLYKHRHPHYSALVAENDRTAGVRVRPDTRRWQAEVEEYVRRHGFDAVVESAAADPGQFRADALAYRASGYRIELVVVIAAEALTQLRAVSRYLREHRHVSWENHDLCARGLLETLAVIEAEQLADQVTVVGPGIDFVYRSEVVSGAWTGGNGAAVRAVRTERGRPWSARQTAAFSTELYEAQEQVHQPQVTRDQRLVVAGPIERARALAEPVRRIAQVRADAPGVHYHQLSRSEHQWLYDELIAPSYLDSVTSQEAPVAVIVVGEPGAEVSRTANLVQRAMPGRAPVRLAYQDFEAFHPDSEQLCSEHPFTDGAEIRSDVEAWMARITTALRNLRAHVIVESHPGSVQEMLGEAALYVSAGFRVDMVLLSTRAADSRQATARLHALLQRQGVPSRYISRTRHDRVRHTVAQLARTAETHPALTSVLVLGPDGNAVHRNERTTSGALTRPVRAAAALTRARVQPYTLKEAHCFLTTHRALRAALPQHRDDLHHTLALAHPLMPAVFRPPCLPRPGQALYLPVPLPERL</sequence>
<dbReference type="KEGG" id="shun:DWB77_00063"/>
<dbReference type="AlphaFoldDB" id="A0A387H2S4"/>
<dbReference type="Proteomes" id="UP000271554">
    <property type="component" value="Chromosome"/>
</dbReference>
<evidence type="ECO:0000259" key="7">
    <source>
        <dbReference type="Pfam" id="PF06414"/>
    </source>
</evidence>
<proteinExistence type="inferred from homology"/>
<evidence type="ECO:0000256" key="6">
    <source>
        <dbReference type="ARBA" id="ARBA00048178"/>
    </source>
</evidence>
<evidence type="ECO:0000256" key="2">
    <source>
        <dbReference type="ARBA" id="ARBA00011963"/>
    </source>
</evidence>
<dbReference type="EMBL" id="CP032698">
    <property type="protein sequence ID" value="AYG77956.1"/>
    <property type="molecule type" value="Genomic_DNA"/>
</dbReference>
<evidence type="ECO:0000256" key="4">
    <source>
        <dbReference type="ARBA" id="ARBA00022840"/>
    </source>
</evidence>
<comment type="similarity">
    <text evidence="1">Belongs to the zeta toxin family.</text>
</comment>
<dbReference type="InterPro" id="IPR010488">
    <property type="entry name" value="Zeta_toxin_domain"/>
</dbReference>
<gene>
    <name evidence="8" type="ORF">DWB77_00063</name>
    <name evidence="9" type="ORF">DWB77_07529</name>
</gene>
<name>A0A387H2S4_9ACTN</name>
<dbReference type="GO" id="GO:0005524">
    <property type="term" value="F:ATP binding"/>
    <property type="evidence" value="ECO:0007669"/>
    <property type="project" value="UniProtKB-KW"/>
</dbReference>
<evidence type="ECO:0000313" key="9">
    <source>
        <dbReference type="EMBL" id="AYG85312.1"/>
    </source>
</evidence>
<organism evidence="8 10">
    <name type="scientific">Streptomyces hundungensis</name>
    <dbReference type="NCBI Taxonomy" id="1077946"/>
    <lineage>
        <taxon>Bacteria</taxon>
        <taxon>Bacillati</taxon>
        <taxon>Actinomycetota</taxon>
        <taxon>Actinomycetes</taxon>
        <taxon>Kitasatosporales</taxon>
        <taxon>Streptomycetaceae</taxon>
        <taxon>Streptomyces</taxon>
    </lineage>
</organism>
<evidence type="ECO:0000313" key="8">
    <source>
        <dbReference type="EMBL" id="AYG77956.1"/>
    </source>
</evidence>
<feature type="domain" description="Zeta toxin" evidence="7">
    <location>
        <begin position="325"/>
        <end position="514"/>
    </location>
</feature>
<dbReference type="GO" id="GO:0016301">
    <property type="term" value="F:kinase activity"/>
    <property type="evidence" value="ECO:0007669"/>
    <property type="project" value="InterPro"/>
</dbReference>
<dbReference type="InterPro" id="IPR027417">
    <property type="entry name" value="P-loop_NTPase"/>
</dbReference>
<keyword evidence="3" id="KW-0547">Nucleotide-binding</keyword>
<dbReference type="EC" id="2.7.1.176" evidence="2"/>
<comment type="catalytic activity">
    <reaction evidence="6">
        <text>UDP-N-acetyl-alpha-D-glucosamine + ATP = UDP-N-acetyl-alpha-D-glucosamine 3'-phosphate + ADP + H(+)</text>
        <dbReference type="Rhea" id="RHEA:32671"/>
        <dbReference type="ChEBI" id="CHEBI:15378"/>
        <dbReference type="ChEBI" id="CHEBI:30616"/>
        <dbReference type="ChEBI" id="CHEBI:57705"/>
        <dbReference type="ChEBI" id="CHEBI:64353"/>
        <dbReference type="ChEBI" id="CHEBI:456216"/>
        <dbReference type="EC" id="2.7.1.176"/>
    </reaction>
</comment>
<reference evidence="8 10" key="1">
    <citation type="submission" date="2018-10" db="EMBL/GenBank/DDBJ databases">
        <title>Relationship between Morphology and Antimicrobial Activity in Streptomyces.</title>
        <authorList>
            <person name="Kang H.J."/>
            <person name="Kim S.B."/>
        </authorList>
    </citation>
    <scope>NUCLEOTIDE SEQUENCE [LARGE SCALE GENOMIC DNA]</scope>
    <source>
        <strain evidence="8 10">BH38</strain>
    </source>
</reference>